<name>A0ABW5KLE2_9SPHI</name>
<keyword evidence="2" id="KW-0677">Repeat</keyword>
<gene>
    <name evidence="3" type="ORF">ACFSR5_19285</name>
</gene>
<dbReference type="EMBL" id="JBHULR010000020">
    <property type="protein sequence ID" value="MFD2549797.1"/>
    <property type="molecule type" value="Genomic_DNA"/>
</dbReference>
<evidence type="ECO:0000313" key="4">
    <source>
        <dbReference type="Proteomes" id="UP001597545"/>
    </source>
</evidence>
<dbReference type="Gene3D" id="3.80.10.10">
    <property type="entry name" value="Ribonuclease Inhibitor"/>
    <property type="match status" value="1"/>
</dbReference>
<keyword evidence="4" id="KW-1185">Reference proteome</keyword>
<dbReference type="SUPFAM" id="SSF52058">
    <property type="entry name" value="L domain-like"/>
    <property type="match status" value="1"/>
</dbReference>
<dbReference type="InterPro" id="IPR050836">
    <property type="entry name" value="SDS22/Internalin_LRR"/>
</dbReference>
<dbReference type="Proteomes" id="UP001597545">
    <property type="component" value="Unassembled WGS sequence"/>
</dbReference>
<dbReference type="InterPro" id="IPR001611">
    <property type="entry name" value="Leu-rich_rpt"/>
</dbReference>
<organism evidence="3 4">
    <name type="scientific">Sphingobacterium suaedae</name>
    <dbReference type="NCBI Taxonomy" id="1686402"/>
    <lineage>
        <taxon>Bacteria</taxon>
        <taxon>Pseudomonadati</taxon>
        <taxon>Bacteroidota</taxon>
        <taxon>Sphingobacteriia</taxon>
        <taxon>Sphingobacteriales</taxon>
        <taxon>Sphingobacteriaceae</taxon>
        <taxon>Sphingobacterium</taxon>
    </lineage>
</organism>
<evidence type="ECO:0000256" key="1">
    <source>
        <dbReference type="ARBA" id="ARBA00022614"/>
    </source>
</evidence>
<dbReference type="PANTHER" id="PTHR46652:SF3">
    <property type="entry name" value="LEUCINE-RICH REPEAT-CONTAINING PROTEIN 9"/>
    <property type="match status" value="1"/>
</dbReference>
<evidence type="ECO:0008006" key="5">
    <source>
        <dbReference type="Google" id="ProtNLM"/>
    </source>
</evidence>
<keyword evidence="1" id="KW-0433">Leucine-rich repeat</keyword>
<dbReference type="PANTHER" id="PTHR46652">
    <property type="entry name" value="LEUCINE-RICH REPEAT AND IQ DOMAIN-CONTAINING PROTEIN 1-RELATED"/>
    <property type="match status" value="1"/>
</dbReference>
<comment type="caution">
    <text evidence="3">The sequence shown here is derived from an EMBL/GenBank/DDBJ whole genome shotgun (WGS) entry which is preliminary data.</text>
</comment>
<dbReference type="RefSeq" id="WP_380906114.1">
    <property type="nucleotide sequence ID" value="NZ_JBHUEG010000019.1"/>
</dbReference>
<dbReference type="InterPro" id="IPR032675">
    <property type="entry name" value="LRR_dom_sf"/>
</dbReference>
<dbReference type="PROSITE" id="PS51450">
    <property type="entry name" value="LRR"/>
    <property type="match status" value="1"/>
</dbReference>
<sequence>MNWDNYLLETKAPGGVYAHLGTLEETVTAPFDLSALQETAKVVSLGTPLKKFKLQYTNQSSLCGRKNIEAITVNDIDQERLAVLTTLPNLKYLQISSNQQNEIPNLSGLKSLEVLILANIKKVENIDFVKGLKNLKTLYIYGINNLYDLAPVSELTNLKELFIDHGKMSGTGKAIKNIDPLRGLNQLQYLHLAVSIEDRNPDLSPLSNLKKLQRLSLLPKYMKAIPTEILQKELT</sequence>
<evidence type="ECO:0000256" key="2">
    <source>
        <dbReference type="ARBA" id="ARBA00022737"/>
    </source>
</evidence>
<evidence type="ECO:0000313" key="3">
    <source>
        <dbReference type="EMBL" id="MFD2549797.1"/>
    </source>
</evidence>
<protein>
    <recommendedName>
        <fullName evidence="5">Leucine-rich repeat domain-containing protein</fullName>
    </recommendedName>
</protein>
<proteinExistence type="predicted"/>
<accession>A0ABW5KLE2</accession>
<reference evidence="4" key="1">
    <citation type="journal article" date="2019" name="Int. J. Syst. Evol. Microbiol.">
        <title>The Global Catalogue of Microorganisms (GCM) 10K type strain sequencing project: providing services to taxonomists for standard genome sequencing and annotation.</title>
        <authorList>
            <consortium name="The Broad Institute Genomics Platform"/>
            <consortium name="The Broad Institute Genome Sequencing Center for Infectious Disease"/>
            <person name="Wu L."/>
            <person name="Ma J."/>
        </authorList>
    </citation>
    <scope>NUCLEOTIDE SEQUENCE [LARGE SCALE GENOMIC DNA]</scope>
    <source>
        <strain evidence="4">KCTC 42662</strain>
    </source>
</reference>